<feature type="region of interest" description="Disordered" evidence="1">
    <location>
        <begin position="47"/>
        <end position="123"/>
    </location>
</feature>
<keyword evidence="3" id="KW-1185">Reference proteome</keyword>
<evidence type="ECO:0000313" key="3">
    <source>
        <dbReference type="Proteomes" id="UP000076738"/>
    </source>
</evidence>
<reference evidence="2 3" key="1">
    <citation type="journal article" date="2016" name="Mol. Biol. Evol.">
        <title>Comparative Genomics of Early-Diverging Mushroom-Forming Fungi Provides Insights into the Origins of Lignocellulose Decay Capabilities.</title>
        <authorList>
            <person name="Nagy L.G."/>
            <person name="Riley R."/>
            <person name="Tritt A."/>
            <person name="Adam C."/>
            <person name="Daum C."/>
            <person name="Floudas D."/>
            <person name="Sun H."/>
            <person name="Yadav J.S."/>
            <person name="Pangilinan J."/>
            <person name="Larsson K.H."/>
            <person name="Matsuura K."/>
            <person name="Barry K."/>
            <person name="Labutti K."/>
            <person name="Kuo R."/>
            <person name="Ohm R.A."/>
            <person name="Bhattacharya S.S."/>
            <person name="Shirouzu T."/>
            <person name="Yoshinaga Y."/>
            <person name="Martin F.M."/>
            <person name="Grigoriev I.V."/>
            <person name="Hibbett D.S."/>
        </authorList>
    </citation>
    <scope>NUCLEOTIDE SEQUENCE [LARGE SCALE GENOMIC DNA]</scope>
    <source>
        <strain evidence="2 3">TUFC12733</strain>
    </source>
</reference>
<dbReference type="EMBL" id="KV417270">
    <property type="protein sequence ID" value="KZP00209.1"/>
    <property type="molecule type" value="Genomic_DNA"/>
</dbReference>
<dbReference type="OrthoDB" id="2873829at2759"/>
<evidence type="ECO:0000256" key="1">
    <source>
        <dbReference type="SAM" id="MobiDB-lite"/>
    </source>
</evidence>
<evidence type="ECO:0000313" key="2">
    <source>
        <dbReference type="EMBL" id="KZP00209.1"/>
    </source>
</evidence>
<sequence length="346" mass="39291">MGNNKRKATSTISSTDIEFRRQRYGVTVFKLPKPMFNIHRNRVDVEEEVQPDDITRHGSPTLDRTNSADMPKTTAPDAQSRLTPTAPSEYETGAVETAQIERELNSPHTSDTERSIDEGTSPVDSLKFEELNKTMQKRVQAIRQFNDPPHGVYYVTRLPDTLRFGIEQSFDMSNFLVRFDNHAILIWLIGRIVAVHLVEEDGKTWPDNVYISVMPLCKEDVRAATRVCNSYSKPKSTGELNPFGSVIASKFQKKFNSNKAAPKFDAVYDASEAMKPRKDMHPYPAEKLKRGDLVVLECRVKKRFDAKDADMSKEKRPFAISYQLNSVFFLQEGDLDVADSGAKYNL</sequence>
<dbReference type="STRING" id="1330018.A0A167QT72"/>
<feature type="compositionally biased region" description="Polar residues" evidence="1">
    <location>
        <begin position="76"/>
        <end position="86"/>
    </location>
</feature>
<feature type="compositionally biased region" description="Basic and acidic residues" evidence="1">
    <location>
        <begin position="99"/>
        <end position="117"/>
    </location>
</feature>
<dbReference type="AlphaFoldDB" id="A0A167QT72"/>
<organism evidence="2 3">
    <name type="scientific">Calocera viscosa (strain TUFC12733)</name>
    <dbReference type="NCBI Taxonomy" id="1330018"/>
    <lineage>
        <taxon>Eukaryota</taxon>
        <taxon>Fungi</taxon>
        <taxon>Dikarya</taxon>
        <taxon>Basidiomycota</taxon>
        <taxon>Agaricomycotina</taxon>
        <taxon>Dacrymycetes</taxon>
        <taxon>Dacrymycetales</taxon>
        <taxon>Dacrymycetaceae</taxon>
        <taxon>Calocera</taxon>
    </lineage>
</organism>
<gene>
    <name evidence="2" type="ORF">CALVIDRAFT_525088</name>
</gene>
<name>A0A167QT72_CALVF</name>
<dbReference type="Proteomes" id="UP000076738">
    <property type="component" value="Unassembled WGS sequence"/>
</dbReference>
<protein>
    <submittedName>
        <fullName evidence="2">Uncharacterized protein</fullName>
    </submittedName>
</protein>
<proteinExistence type="predicted"/>
<accession>A0A167QT72</accession>